<name>A0A9Q1J7P9_SYNKA</name>
<proteinExistence type="predicted"/>
<evidence type="ECO:0000313" key="1">
    <source>
        <dbReference type="EMBL" id="KAJ8373486.1"/>
    </source>
</evidence>
<dbReference type="AlphaFoldDB" id="A0A9Q1J7P9"/>
<keyword evidence="2" id="KW-1185">Reference proteome</keyword>
<evidence type="ECO:0000313" key="2">
    <source>
        <dbReference type="Proteomes" id="UP001152622"/>
    </source>
</evidence>
<accession>A0A9Q1J7P9</accession>
<organism evidence="1 2">
    <name type="scientific">Synaphobranchus kaupii</name>
    <name type="common">Kaup's arrowtooth eel</name>
    <dbReference type="NCBI Taxonomy" id="118154"/>
    <lineage>
        <taxon>Eukaryota</taxon>
        <taxon>Metazoa</taxon>
        <taxon>Chordata</taxon>
        <taxon>Craniata</taxon>
        <taxon>Vertebrata</taxon>
        <taxon>Euteleostomi</taxon>
        <taxon>Actinopterygii</taxon>
        <taxon>Neopterygii</taxon>
        <taxon>Teleostei</taxon>
        <taxon>Anguilliformes</taxon>
        <taxon>Synaphobranchidae</taxon>
        <taxon>Synaphobranchus</taxon>
    </lineage>
</organism>
<dbReference type="OrthoDB" id="8839548at2759"/>
<comment type="caution">
    <text evidence="1">The sequence shown here is derived from an EMBL/GenBank/DDBJ whole genome shotgun (WGS) entry which is preliminary data.</text>
</comment>
<reference evidence="1" key="1">
    <citation type="journal article" date="2023" name="Science">
        <title>Genome structures resolve the early diversification of teleost fishes.</title>
        <authorList>
            <person name="Parey E."/>
            <person name="Louis A."/>
            <person name="Montfort J."/>
            <person name="Bouchez O."/>
            <person name="Roques C."/>
            <person name="Iampietro C."/>
            <person name="Lluch J."/>
            <person name="Castinel A."/>
            <person name="Donnadieu C."/>
            <person name="Desvignes T."/>
            <person name="Floi Bucao C."/>
            <person name="Jouanno E."/>
            <person name="Wen M."/>
            <person name="Mejri S."/>
            <person name="Dirks R."/>
            <person name="Jansen H."/>
            <person name="Henkel C."/>
            <person name="Chen W.J."/>
            <person name="Zahm M."/>
            <person name="Cabau C."/>
            <person name="Klopp C."/>
            <person name="Thompson A.W."/>
            <person name="Robinson-Rechavi M."/>
            <person name="Braasch I."/>
            <person name="Lecointre G."/>
            <person name="Bobe J."/>
            <person name="Postlethwait J.H."/>
            <person name="Berthelot C."/>
            <person name="Roest Crollius H."/>
            <person name="Guiguen Y."/>
        </authorList>
    </citation>
    <scope>NUCLEOTIDE SEQUENCE</scope>
    <source>
        <strain evidence="1">WJC10195</strain>
    </source>
</reference>
<protein>
    <submittedName>
        <fullName evidence="1">Uncharacterized protein</fullName>
    </submittedName>
</protein>
<dbReference type="EMBL" id="JAINUF010000002">
    <property type="protein sequence ID" value="KAJ8373486.1"/>
    <property type="molecule type" value="Genomic_DNA"/>
</dbReference>
<gene>
    <name evidence="1" type="ORF">SKAU_G00040660</name>
</gene>
<sequence>MWCACRTERRKGEVWQVRRHKEEAQGVWLLVLLAAAGRTSHAIPKEGGCQESGTTAKPHWMAPCLRKWLSLVRNVDEGIVTSNDEYILVRPVVLTKIKGRAEYGCILKKIFEFYDKVLAEGQRKARDYGDLRHLLGRLKRCRLKVHCPALCRKLNREARKKPVMEANNVSCLEHRELAVFQIQKLQRAEDRLTEDVKTLDKAIVELKGLHFYESNTEVVMSKKCPVENKEKTLNVKGRCARNDP</sequence>
<dbReference type="Proteomes" id="UP001152622">
    <property type="component" value="Chromosome 2"/>
</dbReference>